<dbReference type="AlphaFoldDB" id="A0A323TIA1"/>
<dbReference type="OrthoDB" id="2863767at2"/>
<comment type="caution">
    <text evidence="2">The sequence shown here is derived from an EMBL/GenBank/DDBJ whole genome shotgun (WGS) entry which is preliminary data.</text>
</comment>
<dbReference type="EMBL" id="PDOD01000004">
    <property type="protein sequence ID" value="PYZ92373.1"/>
    <property type="molecule type" value="Genomic_DNA"/>
</dbReference>
<dbReference type="RefSeq" id="WP_110610962.1">
    <property type="nucleotide sequence ID" value="NZ_PDOD01000004.1"/>
</dbReference>
<proteinExistence type="predicted"/>
<feature type="region of interest" description="Disordered" evidence="1">
    <location>
        <begin position="115"/>
        <end position="138"/>
    </location>
</feature>
<evidence type="ECO:0000256" key="1">
    <source>
        <dbReference type="SAM" id="MobiDB-lite"/>
    </source>
</evidence>
<evidence type="ECO:0000313" key="2">
    <source>
        <dbReference type="EMBL" id="PYZ92373.1"/>
    </source>
</evidence>
<gene>
    <name evidence="2" type="ORF">CR194_16210</name>
</gene>
<keyword evidence="3" id="KW-1185">Reference proteome</keyword>
<organism evidence="2 3">
    <name type="scientific">Salipaludibacillus keqinensis</name>
    <dbReference type="NCBI Taxonomy" id="2045207"/>
    <lineage>
        <taxon>Bacteria</taxon>
        <taxon>Bacillati</taxon>
        <taxon>Bacillota</taxon>
        <taxon>Bacilli</taxon>
        <taxon>Bacillales</taxon>
        <taxon>Bacillaceae</taxon>
    </lineage>
</organism>
<evidence type="ECO:0000313" key="3">
    <source>
        <dbReference type="Proteomes" id="UP000248214"/>
    </source>
</evidence>
<protein>
    <recommendedName>
        <fullName evidence="4">YtxH domain-containing protein</fullName>
    </recommendedName>
</protein>
<name>A0A323TIA1_9BACI</name>
<reference evidence="2 3" key="1">
    <citation type="submission" date="2017-10" db="EMBL/GenBank/DDBJ databases">
        <title>Bacillus sp. nov., a halophilic bacterium isolated from a Keqin Lake.</title>
        <authorList>
            <person name="Wang H."/>
        </authorList>
    </citation>
    <scope>NUCLEOTIDE SEQUENCE [LARGE SCALE GENOMIC DNA]</scope>
    <source>
        <strain evidence="2 3">KQ-12</strain>
    </source>
</reference>
<evidence type="ECO:0008006" key="4">
    <source>
        <dbReference type="Google" id="ProtNLM"/>
    </source>
</evidence>
<sequence length="138" mass="15273">MENQTKKWAIGGSIVGVLAGTIYIASNNKARTGVVDFVSSTTNQTKHWVKVINENRDTVVDQIRSSGEKISAIVESASDDIEKLMESSQNMKAHVFDLLEAVQDSTNELKDLKNKLQQGEAVETEALPTPDEELRRIE</sequence>
<accession>A0A323TIA1</accession>
<dbReference type="Proteomes" id="UP000248214">
    <property type="component" value="Unassembled WGS sequence"/>
</dbReference>